<feature type="domain" description="Peptidase S59" evidence="10">
    <location>
        <begin position="720"/>
        <end position="862"/>
    </location>
</feature>
<evidence type="ECO:0000256" key="3">
    <source>
        <dbReference type="ARBA" id="ARBA00022448"/>
    </source>
</evidence>
<dbReference type="GO" id="GO:0051028">
    <property type="term" value="P:mRNA transport"/>
    <property type="evidence" value="ECO:0007669"/>
    <property type="project" value="UniProtKB-KW"/>
</dbReference>
<gene>
    <name evidence="11" type="ORF">JXQ802_LOCUS3916</name>
</gene>
<dbReference type="InterPro" id="IPR036903">
    <property type="entry name" value="Nup98_auto-Pept-S59_dom_sf"/>
</dbReference>
<dbReference type="PANTHER" id="PTHR23198:SF6">
    <property type="entry name" value="NUCLEAR PORE COMPLEX PROTEIN NUP98-NUP96"/>
    <property type="match status" value="1"/>
</dbReference>
<dbReference type="GO" id="GO:0044614">
    <property type="term" value="C:nuclear pore cytoplasmic filaments"/>
    <property type="evidence" value="ECO:0007669"/>
    <property type="project" value="TreeGrafter"/>
</dbReference>
<dbReference type="GO" id="GO:0034398">
    <property type="term" value="P:telomere tethering at nuclear periphery"/>
    <property type="evidence" value="ECO:0007669"/>
    <property type="project" value="TreeGrafter"/>
</dbReference>
<evidence type="ECO:0000256" key="7">
    <source>
        <dbReference type="ARBA" id="ARBA00023132"/>
    </source>
</evidence>
<comment type="similarity">
    <text evidence="2">Belongs to the nucleoporin GLFG family.</text>
</comment>
<comment type="subcellular location">
    <subcellularLocation>
        <location evidence="1">Nucleus</location>
        <location evidence="1">Nuclear pore complex</location>
    </subcellularLocation>
</comment>
<reference evidence="11" key="1">
    <citation type="submission" date="2021-02" db="EMBL/GenBank/DDBJ databases">
        <authorList>
            <person name="Nowell W R."/>
        </authorList>
    </citation>
    <scope>NUCLEOTIDE SEQUENCE</scope>
</reference>
<evidence type="ECO:0000256" key="2">
    <source>
        <dbReference type="ARBA" id="ARBA00008926"/>
    </source>
</evidence>
<name>A0A813SDS7_9BILA</name>
<dbReference type="PANTHER" id="PTHR23198">
    <property type="entry name" value="NUCLEOPORIN"/>
    <property type="match status" value="1"/>
</dbReference>
<evidence type="ECO:0000256" key="4">
    <source>
        <dbReference type="ARBA" id="ARBA00022816"/>
    </source>
</evidence>
<dbReference type="GO" id="GO:0008139">
    <property type="term" value="F:nuclear localization sequence binding"/>
    <property type="evidence" value="ECO:0007669"/>
    <property type="project" value="TreeGrafter"/>
</dbReference>
<dbReference type="InterPro" id="IPR037665">
    <property type="entry name" value="Nucleoporin_S59-like"/>
</dbReference>
<keyword evidence="5" id="KW-0653">Protein transport</keyword>
<proteinExistence type="inferred from homology"/>
<dbReference type="Pfam" id="PF04096">
    <property type="entry name" value="Nucleoporin2"/>
    <property type="match status" value="1"/>
</dbReference>
<dbReference type="GO" id="GO:0000973">
    <property type="term" value="P:post-transcriptional tethering of RNA polymerase II gene DNA at nuclear periphery"/>
    <property type="evidence" value="ECO:0007669"/>
    <property type="project" value="TreeGrafter"/>
</dbReference>
<keyword evidence="7" id="KW-0906">Nuclear pore complex</keyword>
<feature type="region of interest" description="Disordered" evidence="9">
    <location>
        <begin position="218"/>
        <end position="237"/>
    </location>
</feature>
<sequence length="897" mass="95543">MFIFTGKTPASTTAVNSTFTLSSATGSQPPITSGTSSVPQPFTFTAGAQNTLTANQFGNSSTSTTPANFTPANFGGTSIFGTNQAVPATQPTNIFASNTTGTPFKFGPASTQATSSIASTTSTMSNSNNTSATTIPSLFGTTTNPGPFRTATTNLAPFGTTTNPSPFGAATTNLAPFGTTTSGPFGATTSGPFGTTTNPSPFGTATTNLAPFGTTTSGPFSATTSGPFGTTTSGPFGRTTSGPFGTTTNPGPFGTATANSAPFGTTTANPTLFGTTTSGLFGTTNSMKYTTSGSLSNQAFLATAGTSTTPFASGTNTALTMNAFRTSNPTQTNLVGTATSGVPITTSGFGSTILTKPLDVQSNTTQTLYNFPPNTNTSTSFKFGPPTAANTSILPQSTTATSQNSTFPITTTNNINVPTTTTIPFSVLSSATNIFQTNVPATTTTSTFNPSLFTGLPVTQNQPTMTSSSSSTMISQVQKQEQNTEQSISTIQQQFLAASLLDPYANRGKKDFSSIDQIEVPIEPAVVSTLPATTITTTVTTSTPMPNTLSIQTNFRKGSSTHSLVDINFKLKPVSSSPTLNDTIKPSNQQSTISTGQMKSTLKENFTDEEELVLLGQTKISKLRLSNAIIDPSYQSNSIRSLYPSRRLVELENLINIRPPSSPKTTVNNQRISHSANENRDLSPNHHSNSSIVSPQLSSPIIQRKAKQNSQDYHLPILTRNNYYMKPTISELKSLFNDNGECILSQFTVGHEKYGSVTFYGQINVTGLNLDEIIEINRHEVIVYPDDNNKPLVGKELNLPSRITLLDVYPIDRSTREEITDIERIKALNYNDYLRTITKKFDGEFINYGIHDGSWTFTVKHFTRYGLDDNQNDFIVKSKIVNQPIITSNFIEYDETM</sequence>
<accession>A0A813SDS7</accession>
<dbReference type="GO" id="GO:0006405">
    <property type="term" value="P:RNA export from nucleus"/>
    <property type="evidence" value="ECO:0007669"/>
    <property type="project" value="TreeGrafter"/>
</dbReference>
<dbReference type="PROSITE" id="PS51434">
    <property type="entry name" value="NUP_C"/>
    <property type="match status" value="1"/>
</dbReference>
<evidence type="ECO:0000256" key="1">
    <source>
        <dbReference type="ARBA" id="ARBA00004567"/>
    </source>
</evidence>
<evidence type="ECO:0000256" key="8">
    <source>
        <dbReference type="ARBA" id="ARBA00023242"/>
    </source>
</evidence>
<dbReference type="GO" id="GO:0017056">
    <property type="term" value="F:structural constituent of nuclear pore"/>
    <property type="evidence" value="ECO:0007669"/>
    <property type="project" value="InterPro"/>
</dbReference>
<feature type="compositionally biased region" description="Polar residues" evidence="9">
    <location>
        <begin position="685"/>
        <end position="698"/>
    </location>
</feature>
<feature type="region of interest" description="Disordered" evidence="9">
    <location>
        <begin position="676"/>
        <end position="698"/>
    </location>
</feature>
<dbReference type="GO" id="GO:0006606">
    <property type="term" value="P:protein import into nucleus"/>
    <property type="evidence" value="ECO:0007669"/>
    <property type="project" value="TreeGrafter"/>
</dbReference>
<feature type="compositionally biased region" description="Low complexity" evidence="9">
    <location>
        <begin position="220"/>
        <end position="237"/>
    </location>
</feature>
<keyword evidence="12" id="KW-1185">Reference proteome</keyword>
<dbReference type="InterPro" id="IPR007230">
    <property type="entry name" value="Nup98_auto-Pept-S59_dom"/>
</dbReference>
<dbReference type="Proteomes" id="UP000663870">
    <property type="component" value="Unassembled WGS sequence"/>
</dbReference>
<dbReference type="Gene3D" id="3.30.1610.10">
    <property type="entry name" value="Peptidase S59, nucleoporin"/>
    <property type="match status" value="1"/>
</dbReference>
<dbReference type="AlphaFoldDB" id="A0A813SDS7"/>
<dbReference type="GO" id="GO:0003723">
    <property type="term" value="F:RNA binding"/>
    <property type="evidence" value="ECO:0007669"/>
    <property type="project" value="TreeGrafter"/>
</dbReference>
<protein>
    <recommendedName>
        <fullName evidence="10">Peptidase S59 domain-containing protein</fullName>
    </recommendedName>
</protein>
<dbReference type="EMBL" id="CAJNOL010000053">
    <property type="protein sequence ID" value="CAF0794862.1"/>
    <property type="molecule type" value="Genomic_DNA"/>
</dbReference>
<evidence type="ECO:0000256" key="6">
    <source>
        <dbReference type="ARBA" id="ARBA00023010"/>
    </source>
</evidence>
<organism evidence="11 12">
    <name type="scientific">Rotaria sordida</name>
    <dbReference type="NCBI Taxonomy" id="392033"/>
    <lineage>
        <taxon>Eukaryota</taxon>
        <taxon>Metazoa</taxon>
        <taxon>Spiralia</taxon>
        <taxon>Gnathifera</taxon>
        <taxon>Rotifera</taxon>
        <taxon>Eurotatoria</taxon>
        <taxon>Bdelloidea</taxon>
        <taxon>Philodinida</taxon>
        <taxon>Philodinidae</taxon>
        <taxon>Rotaria</taxon>
    </lineage>
</organism>
<keyword evidence="3" id="KW-0813">Transport</keyword>
<comment type="caution">
    <text evidence="11">The sequence shown here is derived from an EMBL/GenBank/DDBJ whole genome shotgun (WGS) entry which is preliminary data.</text>
</comment>
<evidence type="ECO:0000259" key="10">
    <source>
        <dbReference type="PROSITE" id="PS51434"/>
    </source>
</evidence>
<keyword evidence="8" id="KW-0539">Nucleus</keyword>
<evidence type="ECO:0000256" key="9">
    <source>
        <dbReference type="SAM" id="MobiDB-lite"/>
    </source>
</evidence>
<dbReference type="SUPFAM" id="SSF82215">
    <property type="entry name" value="C-terminal autoproteolytic domain of nucleoporin nup98"/>
    <property type="match status" value="1"/>
</dbReference>
<evidence type="ECO:0000313" key="11">
    <source>
        <dbReference type="EMBL" id="CAF0794862.1"/>
    </source>
</evidence>
<keyword evidence="4" id="KW-0509">mRNA transport</keyword>
<evidence type="ECO:0000313" key="12">
    <source>
        <dbReference type="Proteomes" id="UP000663870"/>
    </source>
</evidence>
<evidence type="ECO:0000256" key="5">
    <source>
        <dbReference type="ARBA" id="ARBA00022927"/>
    </source>
</evidence>
<keyword evidence="6" id="KW-0811">Translocation</keyword>